<name>A0ABV9Z4G4_9HYPH</name>
<feature type="domain" description="Polysaccharide export protein N-terminal" evidence="4">
    <location>
        <begin position="10"/>
        <end position="72"/>
    </location>
</feature>
<dbReference type="PANTHER" id="PTHR33619">
    <property type="entry name" value="POLYSACCHARIDE EXPORT PROTEIN GFCE-RELATED"/>
    <property type="match status" value="1"/>
</dbReference>
<evidence type="ECO:0000256" key="1">
    <source>
        <dbReference type="ARBA" id="ARBA00022729"/>
    </source>
</evidence>
<dbReference type="Pfam" id="PF02563">
    <property type="entry name" value="Poly_export"/>
    <property type="match status" value="1"/>
</dbReference>
<accession>A0ABV9Z4G4</accession>
<reference evidence="7" key="1">
    <citation type="journal article" date="2019" name="Int. J. Syst. Evol. Microbiol.">
        <title>The Global Catalogue of Microorganisms (GCM) 10K type strain sequencing project: providing services to taxonomists for standard genome sequencing and annotation.</title>
        <authorList>
            <consortium name="The Broad Institute Genomics Platform"/>
            <consortium name="The Broad Institute Genome Sequencing Center for Infectious Disease"/>
            <person name="Wu L."/>
            <person name="Ma J."/>
        </authorList>
    </citation>
    <scope>NUCLEOTIDE SEQUENCE [LARGE SCALE GENOMIC DNA]</scope>
    <source>
        <strain evidence="7">CGMCC 1.16444</strain>
    </source>
</reference>
<dbReference type="RefSeq" id="WP_162799611.1">
    <property type="nucleotide sequence ID" value="NZ_JBHSJF010000006.1"/>
</dbReference>
<dbReference type="Pfam" id="PF25994">
    <property type="entry name" value="HH_AprE"/>
    <property type="match status" value="1"/>
</dbReference>
<feature type="coiled-coil region" evidence="2">
    <location>
        <begin position="292"/>
        <end position="334"/>
    </location>
</feature>
<keyword evidence="7" id="KW-1185">Reference proteome</keyword>
<proteinExistence type="predicted"/>
<evidence type="ECO:0000259" key="4">
    <source>
        <dbReference type="Pfam" id="PF02563"/>
    </source>
</evidence>
<evidence type="ECO:0000259" key="5">
    <source>
        <dbReference type="Pfam" id="PF25994"/>
    </source>
</evidence>
<keyword evidence="1" id="KW-0732">Signal</keyword>
<evidence type="ECO:0000313" key="7">
    <source>
        <dbReference type="Proteomes" id="UP001595796"/>
    </source>
</evidence>
<protein>
    <submittedName>
        <fullName evidence="6">Polysaccharide biosynthesis/export family protein</fullName>
    </submittedName>
</protein>
<organism evidence="6 7">
    <name type="scientific">Flaviflagellibacter deserti</name>
    <dbReference type="NCBI Taxonomy" id="2267266"/>
    <lineage>
        <taxon>Bacteria</taxon>
        <taxon>Pseudomonadati</taxon>
        <taxon>Pseudomonadota</taxon>
        <taxon>Alphaproteobacteria</taxon>
        <taxon>Hyphomicrobiales</taxon>
        <taxon>Flaviflagellibacter</taxon>
    </lineage>
</organism>
<comment type="caution">
    <text evidence="6">The sequence shown here is derived from an EMBL/GenBank/DDBJ whole genome shotgun (WGS) entry which is preliminary data.</text>
</comment>
<sequence>MASLTTVGPAMAEYRVDVGDVIEIQVARVRELQRRVTVTPEGRISFPVLGSVSVAGLYPSEMEARIQAMMGTKVFRQLSTDGREYAVEIEADEVTASVAQYRPLYINGDVLRPGELPFRPLMTVRQLVAVAGGYDLLRQRAGNPAVLAADLRSEYQSLWMELAREEARVLRLKAALGGKDFIEAELLTPSTVPSLRIAEIVEVESDHLKTENSDHERERSYLTRSIKQADEQIKMLAAQEAKEEQGTQADMEELQKVEEMFGRGSLPSTRVTEARRAVLLSSTRKLQTGAQLMEVKKQQDQSARQLERLEDQRKIKLLQELQDARMALDRTQAKLQGTGEKLQYTGQKPHLPRDQEPKPSFSIVRKGEKDRQRIVANEDSELQPGDVVEVALRSEYTTGMDVQSPAPDAQAHALATP</sequence>
<dbReference type="PANTHER" id="PTHR33619:SF3">
    <property type="entry name" value="POLYSACCHARIDE EXPORT PROTEIN GFCE-RELATED"/>
    <property type="match status" value="1"/>
</dbReference>
<dbReference type="EMBL" id="JBHSJF010000006">
    <property type="protein sequence ID" value="MFC5068620.1"/>
    <property type="molecule type" value="Genomic_DNA"/>
</dbReference>
<feature type="region of interest" description="Disordered" evidence="3">
    <location>
        <begin position="398"/>
        <end position="417"/>
    </location>
</feature>
<evidence type="ECO:0000256" key="2">
    <source>
        <dbReference type="SAM" id="Coils"/>
    </source>
</evidence>
<dbReference type="InterPro" id="IPR058781">
    <property type="entry name" value="HH_AprE-like"/>
</dbReference>
<evidence type="ECO:0000256" key="3">
    <source>
        <dbReference type="SAM" id="MobiDB-lite"/>
    </source>
</evidence>
<keyword evidence="2" id="KW-0175">Coiled coil</keyword>
<evidence type="ECO:0000313" key="6">
    <source>
        <dbReference type="EMBL" id="MFC5068620.1"/>
    </source>
</evidence>
<feature type="domain" description="AprE-like long alpha-helical hairpin" evidence="5">
    <location>
        <begin position="152"/>
        <end position="338"/>
    </location>
</feature>
<dbReference type="Gene3D" id="3.30.1950.10">
    <property type="entry name" value="wza like domain"/>
    <property type="match status" value="1"/>
</dbReference>
<dbReference type="InterPro" id="IPR049712">
    <property type="entry name" value="Poly_export"/>
</dbReference>
<dbReference type="Proteomes" id="UP001595796">
    <property type="component" value="Unassembled WGS sequence"/>
</dbReference>
<gene>
    <name evidence="6" type="ORF">ACFPFW_11430</name>
</gene>
<feature type="region of interest" description="Disordered" evidence="3">
    <location>
        <begin position="334"/>
        <end position="382"/>
    </location>
</feature>
<dbReference type="InterPro" id="IPR003715">
    <property type="entry name" value="Poly_export_N"/>
</dbReference>